<sequence>MKKIIFIGILIGIYLYATDDYIKPDKTYTMICKDTIVDINFAKNSKQVLYDSSKINQEKPLFNMGINYCKIDNHLYLSAGETFKYDIKKKNLIKSFIKGDLLTCMIDKKLIFYLKEDKLYEYSFREDKSYYIGQSRSNLAWNHSRISIVNNKWIFFNDYKEVYRYDLSTREVKKEEIKDCNIAHINMKNTLLCRNRNYEENKPYFTIDPMSYKKEYIDLKGSRDAFYDKELNGIFYTRYDFDLVNMREYRPSYFYSIEEDKEYFLSKECHF</sequence>
<reference evidence="1" key="1">
    <citation type="submission" date="2020-01" db="EMBL/GenBank/DDBJ databases">
        <authorList>
            <person name="Meier V. D."/>
            <person name="Meier V D."/>
        </authorList>
    </citation>
    <scope>NUCLEOTIDE SEQUENCE</scope>
    <source>
        <strain evidence="1">HLG_WM_MAG_01</strain>
    </source>
</reference>
<gene>
    <name evidence="1" type="ORF">HELGO_WM15419</name>
</gene>
<dbReference type="AlphaFoldDB" id="A0A6S6TCT0"/>
<name>A0A6S6TCT0_9BACT</name>
<accession>A0A6S6TCT0</accession>
<organism evidence="1">
    <name type="scientific">uncultured Sulfurovum sp</name>
    <dbReference type="NCBI Taxonomy" id="269237"/>
    <lineage>
        <taxon>Bacteria</taxon>
        <taxon>Pseudomonadati</taxon>
        <taxon>Campylobacterota</taxon>
        <taxon>Epsilonproteobacteria</taxon>
        <taxon>Campylobacterales</taxon>
        <taxon>Sulfurovaceae</taxon>
        <taxon>Sulfurovum</taxon>
        <taxon>environmental samples</taxon>
    </lineage>
</organism>
<evidence type="ECO:0000313" key="1">
    <source>
        <dbReference type="EMBL" id="CAA6816985.1"/>
    </source>
</evidence>
<dbReference type="EMBL" id="CACVAS010000097">
    <property type="protein sequence ID" value="CAA6816985.1"/>
    <property type="molecule type" value="Genomic_DNA"/>
</dbReference>
<proteinExistence type="predicted"/>
<protein>
    <submittedName>
        <fullName evidence="1">Uncharacterized protein</fullName>
    </submittedName>
</protein>